<sequence length="289" mass="34725">MKISSIHKMETNLKKISCPNYTIVQDDSDILCDIDEEVMRCQYDVLNLILKILHFNSSQKHVASIHSYRYIHMSRFMRAPPPCPICMAISLWFFNLASWEYGPHHYIQESNYPFLGCLGYKEFYKPNRFVYISNHFKYYKVSNAFTMWSYKRSLELSFIDIYLFVLYLLGRHKKKDYDRHLCYRYDIYHRKIIEGSYFLDVDKNKASVYYENESPLQILKSYLPEISLKECDKYKCYLQFCMDDGAKFSFDLQDGRLSFRKFLNLHEQFKQFVQLPPPEYSPGSSPFIR</sequence>
<protein>
    <submittedName>
        <fullName evidence="1">Uncharacterized protein</fullName>
    </submittedName>
</protein>
<organism evidence="1 2">
    <name type="scientific">Microbulbifer epialgicus</name>
    <dbReference type="NCBI Taxonomy" id="393907"/>
    <lineage>
        <taxon>Bacteria</taxon>
        <taxon>Pseudomonadati</taxon>
        <taxon>Pseudomonadota</taxon>
        <taxon>Gammaproteobacteria</taxon>
        <taxon>Cellvibrionales</taxon>
        <taxon>Microbulbiferaceae</taxon>
        <taxon>Microbulbifer</taxon>
    </lineage>
</organism>
<evidence type="ECO:0000313" key="1">
    <source>
        <dbReference type="EMBL" id="MFA0812780.1"/>
    </source>
</evidence>
<dbReference type="EMBL" id="JBGMEK010000054">
    <property type="protein sequence ID" value="MFA0812780.1"/>
    <property type="molecule type" value="Genomic_DNA"/>
</dbReference>
<reference evidence="1 2" key="1">
    <citation type="submission" date="2024-08" db="EMBL/GenBank/DDBJ databases">
        <authorList>
            <person name="Ishaq N."/>
        </authorList>
    </citation>
    <scope>NUCLEOTIDE SEQUENCE [LARGE SCALE GENOMIC DNA]</scope>
    <source>
        <strain evidence="1 2">DSM 18651</strain>
    </source>
</reference>
<accession>A0ABV4P333</accession>
<proteinExistence type="predicted"/>
<comment type="caution">
    <text evidence="1">The sequence shown here is derived from an EMBL/GenBank/DDBJ whole genome shotgun (WGS) entry which is preliminary data.</text>
</comment>
<gene>
    <name evidence="1" type="ORF">ACCI49_17845</name>
</gene>
<dbReference type="Proteomes" id="UP001569428">
    <property type="component" value="Unassembled WGS sequence"/>
</dbReference>
<dbReference type="RefSeq" id="WP_371840501.1">
    <property type="nucleotide sequence ID" value="NZ_JBGMEK010000054.1"/>
</dbReference>
<keyword evidence="2" id="KW-1185">Reference proteome</keyword>
<evidence type="ECO:0000313" key="2">
    <source>
        <dbReference type="Proteomes" id="UP001569428"/>
    </source>
</evidence>
<name>A0ABV4P333_9GAMM</name>